<sequence>MKINKLLYVLGIAGLFLNACEEVKFGNEFLEKEPSVDVTADTIFNSLELSERYLWKGYTTLPYGLPTNWSAKGNKLGMDVLESMTDLCHSYLKWGGMNQLYYTGQYSAAVENEDKRTKYHYTYEQSWDGIRIGWNFIEKADRIPEGTQEYIDQLKAEAKMIIAVHYTDMFRHFGGLPWVNHAYKPTESTDLPRLTAKATMDSIVALIDEAIPDLPWVIEDPENWDGRFTQAAAMGLKTRVLLFGASPLFNDSEPYLAGEASEKNMTWHGSYDPALWDRAAQAAKDLLDRIDATGGYGLVNTGNPRQDFQDAYYKRGNGEVLISVRDRYQSPGKWAGGYYFYQSSAAYGTACPTKEYVDMFDMADGTPIDAPGSGLDPDDPWANRDPRLYETALINGDSFQGRAAELWIGGRERRNINHGGTKSGFGLRKFLLEQNWATSFGSVIHWPYLRLSEIYLSYAEALNEANGGPNAEAYAAVNRIRNRVGLSDLPAGLSQTEFREAVLKERACEFGYEEVRWFDIIRWKRNDLLQQKLHGVNTTQNADGSLNYEVFELPERYWQNNWSPKWYLSAFPPDEINKGYGLVQNPGWE</sequence>
<reference evidence="7 8" key="1">
    <citation type="submission" date="2018-05" db="EMBL/GenBank/DDBJ databases">
        <title>Marinilabilia rubrum sp. nov., isolated from saltern sediment.</title>
        <authorList>
            <person name="Zhang R."/>
        </authorList>
    </citation>
    <scope>NUCLEOTIDE SEQUENCE [LARGE SCALE GENOMIC DNA]</scope>
    <source>
        <strain evidence="7 8">WTE16</strain>
    </source>
</reference>
<keyword evidence="5" id="KW-0998">Cell outer membrane</keyword>
<comment type="caution">
    <text evidence="7">The sequence shown here is derived from an EMBL/GenBank/DDBJ whole genome shotgun (WGS) entry which is preliminary data.</text>
</comment>
<gene>
    <name evidence="7" type="ORF">DDZ16_13000</name>
</gene>
<evidence type="ECO:0000256" key="4">
    <source>
        <dbReference type="ARBA" id="ARBA00023136"/>
    </source>
</evidence>
<evidence type="ECO:0000259" key="6">
    <source>
        <dbReference type="Pfam" id="PF07980"/>
    </source>
</evidence>
<dbReference type="EMBL" id="QEWP01000010">
    <property type="protein sequence ID" value="PWD98912.1"/>
    <property type="molecule type" value="Genomic_DNA"/>
</dbReference>
<comment type="similarity">
    <text evidence="2">Belongs to the SusD family.</text>
</comment>
<keyword evidence="4" id="KW-0472">Membrane</keyword>
<dbReference type="InterPro" id="IPR011990">
    <property type="entry name" value="TPR-like_helical_dom_sf"/>
</dbReference>
<evidence type="ECO:0000313" key="8">
    <source>
        <dbReference type="Proteomes" id="UP000244956"/>
    </source>
</evidence>
<accession>A0A2U2B786</accession>
<feature type="domain" description="RagB/SusD" evidence="6">
    <location>
        <begin position="343"/>
        <end position="588"/>
    </location>
</feature>
<dbReference type="InterPro" id="IPR012944">
    <property type="entry name" value="SusD_RagB_dom"/>
</dbReference>
<dbReference type="OrthoDB" id="5694214at2"/>
<evidence type="ECO:0000256" key="2">
    <source>
        <dbReference type="ARBA" id="ARBA00006275"/>
    </source>
</evidence>
<proteinExistence type="inferred from homology"/>
<dbReference type="Pfam" id="PF07980">
    <property type="entry name" value="SusD_RagB"/>
    <property type="match status" value="1"/>
</dbReference>
<comment type="subcellular location">
    <subcellularLocation>
        <location evidence="1">Cell outer membrane</location>
    </subcellularLocation>
</comment>
<keyword evidence="8" id="KW-1185">Reference proteome</keyword>
<evidence type="ECO:0000256" key="1">
    <source>
        <dbReference type="ARBA" id="ARBA00004442"/>
    </source>
</evidence>
<dbReference type="AlphaFoldDB" id="A0A2U2B786"/>
<organism evidence="7 8">
    <name type="scientific">Marinilabilia rubra</name>
    <dbReference type="NCBI Taxonomy" id="2162893"/>
    <lineage>
        <taxon>Bacteria</taxon>
        <taxon>Pseudomonadati</taxon>
        <taxon>Bacteroidota</taxon>
        <taxon>Bacteroidia</taxon>
        <taxon>Marinilabiliales</taxon>
        <taxon>Marinilabiliaceae</taxon>
        <taxon>Marinilabilia</taxon>
    </lineage>
</organism>
<evidence type="ECO:0000313" key="7">
    <source>
        <dbReference type="EMBL" id="PWD98912.1"/>
    </source>
</evidence>
<evidence type="ECO:0000256" key="3">
    <source>
        <dbReference type="ARBA" id="ARBA00022729"/>
    </source>
</evidence>
<name>A0A2U2B786_9BACT</name>
<dbReference type="Gene3D" id="1.25.40.390">
    <property type="match status" value="1"/>
</dbReference>
<protein>
    <submittedName>
        <fullName evidence="7">RagB/SusD family nutrient uptake outer membrane protein</fullName>
    </submittedName>
</protein>
<dbReference type="GO" id="GO:0009279">
    <property type="term" value="C:cell outer membrane"/>
    <property type="evidence" value="ECO:0007669"/>
    <property type="project" value="UniProtKB-SubCell"/>
</dbReference>
<dbReference type="RefSeq" id="WP_109264911.1">
    <property type="nucleotide sequence ID" value="NZ_QEWP01000010.1"/>
</dbReference>
<dbReference type="Proteomes" id="UP000244956">
    <property type="component" value="Unassembled WGS sequence"/>
</dbReference>
<keyword evidence="3" id="KW-0732">Signal</keyword>
<dbReference type="SUPFAM" id="SSF48452">
    <property type="entry name" value="TPR-like"/>
    <property type="match status" value="1"/>
</dbReference>
<evidence type="ECO:0000256" key="5">
    <source>
        <dbReference type="ARBA" id="ARBA00023237"/>
    </source>
</evidence>